<evidence type="ECO:0000313" key="3">
    <source>
        <dbReference type="Proteomes" id="UP000239735"/>
    </source>
</evidence>
<dbReference type="EMBL" id="OKRB01000011">
    <property type="protein sequence ID" value="SPE17636.1"/>
    <property type="molecule type" value="Genomic_DNA"/>
</dbReference>
<gene>
    <name evidence="2" type="ORF">SBA5_1080015</name>
</gene>
<protein>
    <submittedName>
        <fullName evidence="2">Uncharacterized protein</fullName>
    </submittedName>
</protein>
<organism evidence="2 3">
    <name type="scientific">Candidatus Sulfuritelmatomonas gaucii</name>
    <dbReference type="NCBI Taxonomy" id="2043161"/>
    <lineage>
        <taxon>Bacteria</taxon>
        <taxon>Pseudomonadati</taxon>
        <taxon>Acidobacteriota</taxon>
        <taxon>Terriglobia</taxon>
        <taxon>Terriglobales</taxon>
        <taxon>Acidobacteriaceae</taxon>
        <taxon>Candidatus Sulfuritelmatomonas</taxon>
    </lineage>
</organism>
<accession>A0A2N9L2T4</accession>
<sequence length="66" mass="7065">MRPRFTNSLSGTSYRAEQEASSGLVPQSVQLAALGQTGCKGTGFVPWESANVLRSSDLHDRVRAGK</sequence>
<evidence type="ECO:0000313" key="2">
    <source>
        <dbReference type="EMBL" id="SPE17636.1"/>
    </source>
</evidence>
<evidence type="ECO:0000256" key="1">
    <source>
        <dbReference type="SAM" id="MobiDB-lite"/>
    </source>
</evidence>
<dbReference type="Proteomes" id="UP000239735">
    <property type="component" value="Unassembled WGS sequence"/>
</dbReference>
<feature type="region of interest" description="Disordered" evidence="1">
    <location>
        <begin position="1"/>
        <end position="25"/>
    </location>
</feature>
<proteinExistence type="predicted"/>
<name>A0A2N9L2T4_9BACT</name>
<dbReference type="AlphaFoldDB" id="A0A2N9L2T4"/>
<reference evidence="3" key="1">
    <citation type="submission" date="2018-02" db="EMBL/GenBank/DDBJ databases">
        <authorList>
            <person name="Hausmann B."/>
        </authorList>
    </citation>
    <scope>NUCLEOTIDE SEQUENCE [LARGE SCALE GENOMIC DNA]</scope>
    <source>
        <strain evidence="3">Peat soil MAG SbA5</strain>
    </source>
</reference>